<dbReference type="Gene3D" id="1.10.287.470">
    <property type="entry name" value="Helix hairpin bin"/>
    <property type="match status" value="1"/>
</dbReference>
<evidence type="ECO:0000256" key="1">
    <source>
        <dbReference type="SAM" id="Coils"/>
    </source>
</evidence>
<dbReference type="Proteomes" id="UP001595607">
    <property type="component" value="Unassembled WGS sequence"/>
</dbReference>
<evidence type="ECO:0000256" key="2">
    <source>
        <dbReference type="SAM" id="Phobius"/>
    </source>
</evidence>
<dbReference type="PANTHER" id="PTHR30386:SF27">
    <property type="entry name" value="MEMBRANE FUSION PROTEIN (MFP) FAMILY PROTEIN"/>
    <property type="match status" value="1"/>
</dbReference>
<dbReference type="PANTHER" id="PTHR30386">
    <property type="entry name" value="MEMBRANE FUSION SUBUNIT OF EMRAB-TOLC MULTIDRUG EFFLUX PUMP"/>
    <property type="match status" value="1"/>
</dbReference>
<keyword evidence="1" id="KW-0175">Coiled coil</keyword>
<feature type="transmembrane region" description="Helical" evidence="2">
    <location>
        <begin position="21"/>
        <end position="47"/>
    </location>
</feature>
<organism evidence="3 4">
    <name type="scientific">Parvularcula lutaonensis</name>
    <dbReference type="NCBI Taxonomy" id="491923"/>
    <lineage>
        <taxon>Bacteria</taxon>
        <taxon>Pseudomonadati</taxon>
        <taxon>Pseudomonadota</taxon>
        <taxon>Alphaproteobacteria</taxon>
        <taxon>Parvularculales</taxon>
        <taxon>Parvularculaceae</taxon>
        <taxon>Parvularcula</taxon>
    </lineage>
</organism>
<dbReference type="Gene3D" id="2.40.50.100">
    <property type="match status" value="1"/>
</dbReference>
<dbReference type="SUPFAM" id="SSF111369">
    <property type="entry name" value="HlyD-like secretion proteins"/>
    <property type="match status" value="1"/>
</dbReference>
<dbReference type="RefSeq" id="WP_189577244.1">
    <property type="nucleotide sequence ID" value="NZ_BMXU01000004.1"/>
</dbReference>
<name>A0ABV7M6Y4_9PROT</name>
<accession>A0ABV7M6Y4</accession>
<sequence>MPFRERHIRHFKTLDSIRVPRIMRVVAGMLVSAVLALVLFLAFVPWVQTTSGPGVVTALDPNDRVQEINALVSGRIDKWYVRDGSHVKAGDPILRLADNDPNLIERLNAEQQQLVQQRDAAAAALATAEIDLRRTESLFREGLASRRDFEQASIRVDDLRARLASAEAALTRQAVEASRQSQFLIRAPRDGTILRLDAGDTSTFISAGQTVATFQPDNAERAVELYIDGRDVALVYPGAPVSLLFEGWPAVQFSGWPSIARGTFEGEVISVDPTAQPDGQFRVLVGQAPDAEIPWPDASFVRFGATARGWVLLETVPLGYELWRQLNNFPPRYTQGVNGQQAEPSAR</sequence>
<proteinExistence type="predicted"/>
<keyword evidence="2" id="KW-0812">Transmembrane</keyword>
<feature type="coiled-coil region" evidence="1">
    <location>
        <begin position="149"/>
        <end position="176"/>
    </location>
</feature>
<evidence type="ECO:0000313" key="3">
    <source>
        <dbReference type="EMBL" id="MFC3301188.1"/>
    </source>
</evidence>
<reference evidence="4" key="1">
    <citation type="journal article" date="2019" name="Int. J. Syst. Evol. Microbiol.">
        <title>The Global Catalogue of Microorganisms (GCM) 10K type strain sequencing project: providing services to taxonomists for standard genome sequencing and annotation.</title>
        <authorList>
            <consortium name="The Broad Institute Genomics Platform"/>
            <consortium name="The Broad Institute Genome Sequencing Center for Infectious Disease"/>
            <person name="Wu L."/>
            <person name="Ma J."/>
        </authorList>
    </citation>
    <scope>NUCLEOTIDE SEQUENCE [LARGE SCALE GENOMIC DNA]</scope>
    <source>
        <strain evidence="4">KCTC 22245</strain>
    </source>
</reference>
<keyword evidence="4" id="KW-1185">Reference proteome</keyword>
<dbReference type="InterPro" id="IPR050739">
    <property type="entry name" value="MFP"/>
</dbReference>
<comment type="caution">
    <text evidence="3">The sequence shown here is derived from an EMBL/GenBank/DDBJ whole genome shotgun (WGS) entry which is preliminary data.</text>
</comment>
<dbReference type="EMBL" id="JBHRVA010000001">
    <property type="protein sequence ID" value="MFC3301188.1"/>
    <property type="molecule type" value="Genomic_DNA"/>
</dbReference>
<protein>
    <submittedName>
        <fullName evidence="3">Efflux RND transporter periplasmic adaptor subunit</fullName>
    </submittedName>
</protein>
<keyword evidence="2" id="KW-1133">Transmembrane helix</keyword>
<keyword evidence="2" id="KW-0472">Membrane</keyword>
<evidence type="ECO:0000313" key="4">
    <source>
        <dbReference type="Proteomes" id="UP001595607"/>
    </source>
</evidence>
<gene>
    <name evidence="3" type="ORF">ACFONP_00400</name>
</gene>